<dbReference type="GO" id="GO:0016020">
    <property type="term" value="C:membrane"/>
    <property type="evidence" value="ECO:0007669"/>
    <property type="project" value="InterPro"/>
</dbReference>
<dbReference type="GO" id="GO:0008654">
    <property type="term" value="P:phospholipid biosynthetic process"/>
    <property type="evidence" value="ECO:0007669"/>
    <property type="project" value="InterPro"/>
</dbReference>
<dbReference type="Gene3D" id="1.20.120.1760">
    <property type="match status" value="1"/>
</dbReference>
<evidence type="ECO:0000313" key="2">
    <source>
        <dbReference type="Proteomes" id="UP000013893"/>
    </source>
</evidence>
<dbReference type="KEGG" id="saal:L336_0037"/>
<gene>
    <name evidence="1" type="ORF">L336_0037</name>
</gene>
<dbReference type="RefSeq" id="WP_015641199.1">
    <property type="nucleotide sequence ID" value="NC_021219.1"/>
</dbReference>
<dbReference type="GO" id="GO:0016780">
    <property type="term" value="F:phosphotransferase activity, for other substituted phosphate groups"/>
    <property type="evidence" value="ECO:0007669"/>
    <property type="project" value="InterPro"/>
</dbReference>
<dbReference type="Proteomes" id="UP000013893">
    <property type="component" value="Chromosome"/>
</dbReference>
<dbReference type="InterPro" id="IPR043130">
    <property type="entry name" value="CDP-OH_PTrfase_TM_dom"/>
</dbReference>
<dbReference type="EMBL" id="CP005957">
    <property type="protein sequence ID" value="AGL61748.1"/>
    <property type="molecule type" value="Genomic_DNA"/>
</dbReference>
<sequence length="204" mass="22592">MIAREVLRPLAKGFQDTRGAWADYSPEQQRAIIEANIVTLGRFAARMIVEAAHSRGKLSRAQFVALESLLDLGDKIDGEIIRSAGAENAFGKVIDPFVDKLDFFVQELLRVLRGELDVATFLLRLGRDVTSTYLRTIQTEHCGDGAAQWWGKLSTAVRSVSLRVGDAYPESKEARWAKHAATGMLLGSLALSLYNYRKTTGHRA</sequence>
<dbReference type="HOGENOM" id="CLU_1341228_0_0_0"/>
<protein>
    <submittedName>
        <fullName evidence="1">Uncharacterized protein</fullName>
    </submittedName>
</protein>
<accession>R4PJU9</accession>
<dbReference type="STRING" id="1332188.L336_0037"/>
<dbReference type="OrthoDB" id="9796672at2"/>
<name>R4PJU9_9BACT</name>
<proteinExistence type="predicted"/>
<organism evidence="1 2">
    <name type="scientific">Candidatus Saccharimonas aalborgensis</name>
    <dbReference type="NCBI Taxonomy" id="1332188"/>
    <lineage>
        <taxon>Bacteria</taxon>
        <taxon>Candidatus Saccharimonadota</taxon>
        <taxon>Candidatus Saccharimonadia</taxon>
        <taxon>Candidatus Saccharimonadales</taxon>
        <taxon>Candidatus Saccharimonadaceae</taxon>
        <taxon>Candidatus Saccharimonas</taxon>
    </lineage>
</organism>
<reference evidence="1 2" key="1">
    <citation type="journal article" date="2013" name="Nat. Biotechnol.">
        <title>Genome sequences of rare, uncultured bacteria obtained by differential coverage binning of multiple metagenomes.</title>
        <authorList>
            <person name="Albertsen M."/>
            <person name="Hugenholtz P."/>
            <person name="Skarshewski A."/>
            <person name="Nielsen K.L."/>
            <person name="Tyson G.W."/>
            <person name="Nielsen P.H."/>
        </authorList>
    </citation>
    <scope>NUCLEOTIDE SEQUENCE [LARGE SCALE GENOMIC DNA]</scope>
    <source>
        <strain evidence="1">TM71</strain>
    </source>
</reference>
<keyword evidence="2" id="KW-1185">Reference proteome</keyword>
<dbReference type="AlphaFoldDB" id="R4PJU9"/>
<dbReference type="InterPro" id="IPR000462">
    <property type="entry name" value="CDP-OH_P_trans"/>
</dbReference>
<evidence type="ECO:0000313" key="1">
    <source>
        <dbReference type="EMBL" id="AGL61748.1"/>
    </source>
</evidence>
<dbReference type="Pfam" id="PF01066">
    <property type="entry name" value="CDP-OH_P_transf"/>
    <property type="match status" value="1"/>
</dbReference>